<dbReference type="Proteomes" id="UP001345219">
    <property type="component" value="Chromosome 10"/>
</dbReference>
<sequence length="93" mass="10974">MIYRLMRFQVLGEVLQGKHAGQVPQVLRHLLRHVSLRPLRHLRQQARVPLLRRLEELKGKAQMPLIKLYLYISPQTYVEKIWLFLVALLVGVV</sequence>
<organism evidence="1 2">
    <name type="scientific">Trapa incisa</name>
    <dbReference type="NCBI Taxonomy" id="236973"/>
    <lineage>
        <taxon>Eukaryota</taxon>
        <taxon>Viridiplantae</taxon>
        <taxon>Streptophyta</taxon>
        <taxon>Embryophyta</taxon>
        <taxon>Tracheophyta</taxon>
        <taxon>Spermatophyta</taxon>
        <taxon>Magnoliopsida</taxon>
        <taxon>eudicotyledons</taxon>
        <taxon>Gunneridae</taxon>
        <taxon>Pentapetalae</taxon>
        <taxon>rosids</taxon>
        <taxon>malvids</taxon>
        <taxon>Myrtales</taxon>
        <taxon>Lythraceae</taxon>
        <taxon>Trapa</taxon>
    </lineage>
</organism>
<name>A0AAN7GX67_9MYRT</name>
<keyword evidence="2" id="KW-1185">Reference proteome</keyword>
<comment type="caution">
    <text evidence="1">The sequence shown here is derived from an EMBL/GenBank/DDBJ whole genome shotgun (WGS) entry which is preliminary data.</text>
</comment>
<evidence type="ECO:0000313" key="2">
    <source>
        <dbReference type="Proteomes" id="UP001345219"/>
    </source>
</evidence>
<dbReference type="AlphaFoldDB" id="A0AAN7GX67"/>
<reference evidence="1 2" key="1">
    <citation type="journal article" date="2023" name="Hortic Res">
        <title>Pangenome of water caltrop reveals structural variations and asymmetric subgenome divergence after allopolyploidization.</title>
        <authorList>
            <person name="Zhang X."/>
            <person name="Chen Y."/>
            <person name="Wang L."/>
            <person name="Yuan Y."/>
            <person name="Fang M."/>
            <person name="Shi L."/>
            <person name="Lu R."/>
            <person name="Comes H.P."/>
            <person name="Ma Y."/>
            <person name="Chen Y."/>
            <person name="Huang G."/>
            <person name="Zhou Y."/>
            <person name="Zheng Z."/>
            <person name="Qiu Y."/>
        </authorList>
    </citation>
    <scope>NUCLEOTIDE SEQUENCE [LARGE SCALE GENOMIC DNA]</scope>
    <source>
        <tissue evidence="1">Roots</tissue>
    </source>
</reference>
<accession>A0AAN7GX67</accession>
<proteinExistence type="predicted"/>
<evidence type="ECO:0000313" key="1">
    <source>
        <dbReference type="EMBL" id="KAK4745634.1"/>
    </source>
</evidence>
<protein>
    <submittedName>
        <fullName evidence="1">Uncharacterized protein</fullName>
    </submittedName>
</protein>
<dbReference type="EMBL" id="JAXIOK010000021">
    <property type="protein sequence ID" value="KAK4745634.1"/>
    <property type="molecule type" value="Genomic_DNA"/>
</dbReference>
<gene>
    <name evidence="1" type="ORF">SAY87_011946</name>
</gene>